<evidence type="ECO:0000313" key="4">
    <source>
        <dbReference type="Proteomes" id="UP001361570"/>
    </source>
</evidence>
<reference evidence="3 4" key="1">
    <citation type="submission" date="2024-03" db="EMBL/GenBank/DDBJ databases">
        <title>Draft genome sequence of Klenkia sp. LSe6-5.</title>
        <authorList>
            <person name="Duangmal K."/>
            <person name="Chantavorakit T."/>
        </authorList>
    </citation>
    <scope>NUCLEOTIDE SEQUENCE [LARGE SCALE GENOMIC DNA]</scope>
    <source>
        <strain evidence="3 4">LSe6-5</strain>
    </source>
</reference>
<evidence type="ECO:0000256" key="2">
    <source>
        <dbReference type="SAM" id="Phobius"/>
    </source>
</evidence>
<organism evidence="3 4">
    <name type="scientific">Klenkia sesuvii</name>
    <dbReference type="NCBI Taxonomy" id="3103137"/>
    <lineage>
        <taxon>Bacteria</taxon>
        <taxon>Bacillati</taxon>
        <taxon>Actinomycetota</taxon>
        <taxon>Actinomycetes</taxon>
        <taxon>Geodermatophilales</taxon>
        <taxon>Geodermatophilaceae</taxon>
        <taxon>Klenkia</taxon>
    </lineage>
</organism>
<gene>
    <name evidence="3" type="ORF">TEK04_13990</name>
</gene>
<sequence>MTTNRVPRGDTARAVQSARPPIGPGPSSRVLFQGLAELRPPLPVLVAGVLMTVPVLGLAVASVAVVVRGFSVGFGQGLFSILFGIILFTLAGLGWRGVKRTVHLGSYDDGFFLARLSLIGLVVAAVALVVLATQGETLDWSFALLPAAVAFLWLPWLLLQNGPARAWPQRVELRRGTRVADVADAVLLPGLRAHTCGAVGFAFPAQPARVVPVHGGYRPGWRVSYTCSACGQPAEQLAMAGEPSGLGGADLWWLGEQADQVCQTAPDASLQASLTAPRTLDDEVLGRAVSAMRRGVRATEQLLDLVPEGKDAVAVMSRAGRAIPAGHVTTAFRRDVVERELSRRRGWLAALETEVQRRAGSAPPVRA</sequence>
<evidence type="ECO:0000256" key="1">
    <source>
        <dbReference type="SAM" id="MobiDB-lite"/>
    </source>
</evidence>
<dbReference type="EMBL" id="JBAPLU010000014">
    <property type="protein sequence ID" value="MEI4272836.1"/>
    <property type="molecule type" value="Genomic_DNA"/>
</dbReference>
<evidence type="ECO:0000313" key="3">
    <source>
        <dbReference type="EMBL" id="MEI4272836.1"/>
    </source>
</evidence>
<keyword evidence="2" id="KW-1133">Transmembrane helix</keyword>
<comment type="caution">
    <text evidence="3">The sequence shown here is derived from an EMBL/GenBank/DDBJ whole genome shotgun (WGS) entry which is preliminary data.</text>
</comment>
<dbReference type="RefSeq" id="WP_336404961.1">
    <property type="nucleotide sequence ID" value="NZ_JBAPLU010000014.1"/>
</dbReference>
<feature type="region of interest" description="Disordered" evidence="1">
    <location>
        <begin position="1"/>
        <end position="22"/>
    </location>
</feature>
<dbReference type="Proteomes" id="UP001361570">
    <property type="component" value="Unassembled WGS sequence"/>
</dbReference>
<keyword evidence="4" id="KW-1185">Reference proteome</keyword>
<keyword evidence="2" id="KW-0812">Transmembrane</keyword>
<proteinExistence type="predicted"/>
<keyword evidence="2" id="KW-0472">Membrane</keyword>
<feature type="transmembrane region" description="Helical" evidence="2">
    <location>
        <begin position="110"/>
        <end position="134"/>
    </location>
</feature>
<protein>
    <submittedName>
        <fullName evidence="3">Uncharacterized protein</fullName>
    </submittedName>
</protein>
<feature type="transmembrane region" description="Helical" evidence="2">
    <location>
        <begin position="140"/>
        <end position="159"/>
    </location>
</feature>
<accession>A0ABU8DWI2</accession>
<name>A0ABU8DWI2_9ACTN</name>
<feature type="transmembrane region" description="Helical" evidence="2">
    <location>
        <begin position="78"/>
        <end position="98"/>
    </location>
</feature>
<feature type="transmembrane region" description="Helical" evidence="2">
    <location>
        <begin position="42"/>
        <end position="66"/>
    </location>
</feature>